<evidence type="ECO:0000313" key="1">
    <source>
        <dbReference type="EMBL" id="DAF95577.1"/>
    </source>
</evidence>
<accession>A0A8S5UM45</accession>
<name>A0A8S5UM45_9CAUD</name>
<protein>
    <submittedName>
        <fullName evidence="1">Uncharacterized protein</fullName>
    </submittedName>
</protein>
<reference evidence="1" key="1">
    <citation type="journal article" date="2021" name="Proc. Natl. Acad. Sci. U.S.A.">
        <title>A Catalog of Tens of Thousands of Viruses from Human Metagenomes Reveals Hidden Associations with Chronic Diseases.</title>
        <authorList>
            <person name="Tisza M.J."/>
            <person name="Buck C.B."/>
        </authorList>
    </citation>
    <scope>NUCLEOTIDE SEQUENCE</scope>
    <source>
        <strain evidence="1">CtCo31</strain>
    </source>
</reference>
<dbReference type="EMBL" id="BK016109">
    <property type="protein sequence ID" value="DAF95577.1"/>
    <property type="molecule type" value="Genomic_DNA"/>
</dbReference>
<organism evidence="1">
    <name type="scientific">Myoviridae sp. ctCo31</name>
    <dbReference type="NCBI Taxonomy" id="2825053"/>
    <lineage>
        <taxon>Viruses</taxon>
        <taxon>Duplodnaviria</taxon>
        <taxon>Heunggongvirae</taxon>
        <taxon>Uroviricota</taxon>
        <taxon>Caudoviricetes</taxon>
    </lineage>
</organism>
<sequence>MMEIKKEPNGPFMLNYKLSVNVLVITSCCCSGVNELNLTA</sequence>
<proteinExistence type="predicted"/>
<dbReference type="PROSITE" id="PS51257">
    <property type="entry name" value="PROKAR_LIPOPROTEIN"/>
    <property type="match status" value="1"/>
</dbReference>